<dbReference type="GO" id="GO:0006325">
    <property type="term" value="P:chromatin organization"/>
    <property type="evidence" value="ECO:0007669"/>
    <property type="project" value="UniProtKB-KW"/>
</dbReference>
<evidence type="ECO:0000313" key="8">
    <source>
        <dbReference type="Proteomes" id="UP000694845"/>
    </source>
</evidence>
<dbReference type="OrthoDB" id="10044771at2759"/>
<gene>
    <name evidence="9" type="primary">LOC110973935</name>
</gene>
<sequence length="542" mass="60761">MTTSVIATRGLTPAEFSVGEHVLCYEPDPTKARVLYDSKILDVEWTKDETTNRRVPEYLVHFNGWNSSWDRWAPAHYILRYTDENLELKGKLHRQALAKMGKKKKKKTLAELVELARKRKAGKGSDSDMSSGVADSDDSDDSSSSAELEAVEIPIPLPEALKTKLEDDCYFITRKNKLVKLPCEHTILSIMEGYIRHFAINVQVHEKKRSQSQNVVSTVAKEGLVPPPQPKYNVDLCKEVMDGLRIIFDFLLPTNLLYSVEHQQYKKIVVSCYVKDAIREAPSPVKRGRPRKQSASSSPTKETTKPIVDTKNTSEKPKEEPTRRVTRRLSTSGQITLADPLPPVKRRCPDVDHHPRSPYPKRHSVDTSNQNKDTASSSAGTNPSTSRPVLRHSARLSSVSSIPSSPTPETQPEVTPLIRSESTESSQSSSNNGKVASHNGKNSAANGCDMKLPSCRLLDDNANYDGKILPCKMYGAQHLMRLFVKLPELLGKMDLPPKKLRPLLKHIELFLKYLAHPDRLEEFFPESAYVASHQALKPSKET</sequence>
<dbReference type="PANTHER" id="PTHR10880">
    <property type="entry name" value="MORTALITY FACTOR 4-LIKE PROTEIN"/>
    <property type="match status" value="1"/>
</dbReference>
<evidence type="ECO:0000256" key="5">
    <source>
        <dbReference type="ARBA" id="ARBA00023242"/>
    </source>
</evidence>
<dbReference type="GO" id="GO:0006355">
    <property type="term" value="P:regulation of DNA-templated transcription"/>
    <property type="evidence" value="ECO:0007669"/>
    <property type="project" value="InterPro"/>
</dbReference>
<dbReference type="OMA" id="DTEYAHL"/>
<dbReference type="InterPro" id="IPR016197">
    <property type="entry name" value="Chromo-like_dom_sf"/>
</dbReference>
<dbReference type="Gene3D" id="1.10.274.30">
    <property type="entry name" value="MRG domain"/>
    <property type="match status" value="2"/>
</dbReference>
<dbReference type="Pfam" id="PF22732">
    <property type="entry name" value="MSL3_chromo-like"/>
    <property type="match status" value="1"/>
</dbReference>
<organism evidence="8 9">
    <name type="scientific">Acanthaster planci</name>
    <name type="common">Crown-of-thorns starfish</name>
    <dbReference type="NCBI Taxonomy" id="133434"/>
    <lineage>
        <taxon>Eukaryota</taxon>
        <taxon>Metazoa</taxon>
        <taxon>Echinodermata</taxon>
        <taxon>Eleutherozoa</taxon>
        <taxon>Asterozoa</taxon>
        <taxon>Asteroidea</taxon>
        <taxon>Valvatacea</taxon>
        <taxon>Valvatida</taxon>
        <taxon>Acanthasteridae</taxon>
        <taxon>Acanthaster</taxon>
    </lineage>
</organism>
<keyword evidence="3" id="KW-0805">Transcription regulation</keyword>
<dbReference type="Proteomes" id="UP000694845">
    <property type="component" value="Unplaced"/>
</dbReference>
<dbReference type="FunFam" id="2.30.30.140:FF:000042">
    <property type="entry name" value="male-specific lethal 3 homolog"/>
    <property type="match status" value="1"/>
</dbReference>
<dbReference type="InterPro" id="IPR000953">
    <property type="entry name" value="Chromo/chromo_shadow_dom"/>
</dbReference>
<evidence type="ECO:0000256" key="2">
    <source>
        <dbReference type="ARBA" id="ARBA00022853"/>
    </source>
</evidence>
<keyword evidence="4" id="KW-0804">Transcription</keyword>
<name>A0A8B7XL71_ACAPL</name>
<feature type="compositionally biased region" description="Polar residues" evidence="6">
    <location>
        <begin position="366"/>
        <end position="387"/>
    </location>
</feature>
<dbReference type="PROSITE" id="PS51640">
    <property type="entry name" value="MRG"/>
    <property type="match status" value="1"/>
</dbReference>
<comment type="subcellular location">
    <subcellularLocation>
        <location evidence="1">Nucleus</location>
    </subcellularLocation>
</comment>
<feature type="compositionally biased region" description="Low complexity" evidence="6">
    <location>
        <begin position="397"/>
        <end position="416"/>
    </location>
</feature>
<dbReference type="InterPro" id="IPR038217">
    <property type="entry name" value="MRG_C_sf"/>
</dbReference>
<feature type="compositionally biased region" description="Polar residues" evidence="6">
    <location>
        <begin position="431"/>
        <end position="445"/>
    </location>
</feature>
<dbReference type="InterPro" id="IPR008676">
    <property type="entry name" value="MRG"/>
</dbReference>
<dbReference type="GO" id="GO:0005634">
    <property type="term" value="C:nucleus"/>
    <property type="evidence" value="ECO:0007669"/>
    <property type="project" value="UniProtKB-SubCell"/>
</dbReference>
<dbReference type="GO" id="GO:0035267">
    <property type="term" value="C:NuA4 histone acetyltransferase complex"/>
    <property type="evidence" value="ECO:0007669"/>
    <property type="project" value="TreeGrafter"/>
</dbReference>
<dbReference type="Gene3D" id="2.30.30.140">
    <property type="match status" value="1"/>
</dbReference>
<feature type="domain" description="Chromo" evidence="7">
    <location>
        <begin position="35"/>
        <end position="94"/>
    </location>
</feature>
<dbReference type="SUPFAM" id="SSF54160">
    <property type="entry name" value="Chromo domain-like"/>
    <property type="match status" value="1"/>
</dbReference>
<dbReference type="CTD" id="10943"/>
<reference evidence="9" key="1">
    <citation type="submission" date="2025-08" db="UniProtKB">
        <authorList>
            <consortium name="RefSeq"/>
        </authorList>
    </citation>
    <scope>IDENTIFICATION</scope>
</reference>
<feature type="region of interest" description="Disordered" evidence="6">
    <location>
        <begin position="120"/>
        <end position="148"/>
    </location>
</feature>
<dbReference type="AlphaFoldDB" id="A0A8B7XL71"/>
<dbReference type="RefSeq" id="XP_022080871.1">
    <property type="nucleotide sequence ID" value="XM_022225179.1"/>
</dbReference>
<dbReference type="GO" id="GO:0072487">
    <property type="term" value="C:MSL complex"/>
    <property type="evidence" value="ECO:0007669"/>
    <property type="project" value="TreeGrafter"/>
</dbReference>
<proteinExistence type="predicted"/>
<feature type="region of interest" description="Disordered" evidence="6">
    <location>
        <begin position="283"/>
        <end position="449"/>
    </location>
</feature>
<dbReference type="InterPro" id="IPR053820">
    <property type="entry name" value="MSL3_chromo-like"/>
</dbReference>
<evidence type="ECO:0000256" key="1">
    <source>
        <dbReference type="ARBA" id="ARBA00004123"/>
    </source>
</evidence>
<keyword evidence="8" id="KW-1185">Reference proteome</keyword>
<accession>A0A8B7XL71</accession>
<evidence type="ECO:0000313" key="9">
    <source>
        <dbReference type="RefSeq" id="XP_022080871.1"/>
    </source>
</evidence>
<keyword evidence="2" id="KW-0156">Chromatin regulator</keyword>
<dbReference type="Pfam" id="PF05712">
    <property type="entry name" value="MRG"/>
    <property type="match status" value="1"/>
</dbReference>
<keyword evidence="5" id="KW-0539">Nucleus</keyword>
<feature type="compositionally biased region" description="Basic and acidic residues" evidence="6">
    <location>
        <begin position="312"/>
        <end position="323"/>
    </location>
</feature>
<dbReference type="PANTHER" id="PTHR10880:SF15">
    <property type="entry name" value="MSL COMPLEX SUBUNIT 3"/>
    <property type="match status" value="1"/>
</dbReference>
<protein>
    <submittedName>
        <fullName evidence="9">Male-specific lethal 3 homolog isoform X1</fullName>
    </submittedName>
</protein>
<dbReference type="InterPro" id="IPR026541">
    <property type="entry name" value="MRG_dom"/>
</dbReference>
<evidence type="ECO:0000256" key="4">
    <source>
        <dbReference type="ARBA" id="ARBA00023163"/>
    </source>
</evidence>
<evidence type="ECO:0000256" key="6">
    <source>
        <dbReference type="SAM" id="MobiDB-lite"/>
    </source>
</evidence>
<dbReference type="GeneID" id="110973935"/>
<dbReference type="KEGG" id="aplc:110973935"/>
<evidence type="ECO:0000256" key="3">
    <source>
        <dbReference type="ARBA" id="ARBA00023015"/>
    </source>
</evidence>
<dbReference type="SMART" id="SM00298">
    <property type="entry name" value="CHROMO"/>
    <property type="match status" value="1"/>
</dbReference>
<evidence type="ECO:0000259" key="7">
    <source>
        <dbReference type="SMART" id="SM00298"/>
    </source>
</evidence>